<dbReference type="InterPro" id="IPR023885">
    <property type="entry name" value="4Fe4S-binding_SPASM_dom"/>
</dbReference>
<dbReference type="GO" id="GO:0051539">
    <property type="term" value="F:4 iron, 4 sulfur cluster binding"/>
    <property type="evidence" value="ECO:0007669"/>
    <property type="project" value="UniProtKB-KW"/>
</dbReference>
<dbReference type="InterPro" id="IPR007197">
    <property type="entry name" value="rSAM"/>
</dbReference>
<organism evidence="10 11">
    <name type="scientific">Salmonella enterica</name>
    <name type="common">Salmonella choleraesuis</name>
    <dbReference type="NCBI Taxonomy" id="28901"/>
    <lineage>
        <taxon>Bacteria</taxon>
        <taxon>Pseudomonadati</taxon>
        <taxon>Pseudomonadota</taxon>
        <taxon>Gammaproteobacteria</taxon>
        <taxon>Enterobacterales</taxon>
        <taxon>Enterobacteriaceae</taxon>
        <taxon>Salmonella</taxon>
    </lineage>
</organism>
<feature type="domain" description="Radical SAM core" evidence="8">
    <location>
        <begin position="15"/>
        <end position="155"/>
    </location>
</feature>
<keyword evidence="5" id="KW-0408">Iron</keyword>
<evidence type="ECO:0000256" key="2">
    <source>
        <dbReference type="ARBA" id="ARBA00022485"/>
    </source>
</evidence>
<keyword evidence="10" id="KW-0560">Oxidoreductase</keyword>
<dbReference type="SFLD" id="SFLDG01386">
    <property type="entry name" value="main_SPASM_domain-containing"/>
    <property type="match status" value="1"/>
</dbReference>
<dbReference type="InterPro" id="IPR047207">
    <property type="entry name" value="SPASM_anSME"/>
</dbReference>
<dbReference type="SUPFAM" id="SSF102114">
    <property type="entry name" value="Radical SAM enzymes"/>
    <property type="match status" value="1"/>
</dbReference>
<dbReference type="Pfam" id="PF04055">
    <property type="entry name" value="Radical_SAM"/>
    <property type="match status" value="1"/>
</dbReference>
<dbReference type="NCBIfam" id="TIGR04085">
    <property type="entry name" value="rSAM_more_4Fe4S"/>
    <property type="match status" value="1"/>
</dbReference>
<dbReference type="PANTHER" id="PTHR43273">
    <property type="entry name" value="ANAEROBIC SULFATASE-MATURATING ENZYME HOMOLOG ASLB-RELATED"/>
    <property type="match status" value="1"/>
</dbReference>
<evidence type="ECO:0000259" key="9">
    <source>
        <dbReference type="Pfam" id="PF13186"/>
    </source>
</evidence>
<dbReference type="Proteomes" id="UP000254597">
    <property type="component" value="Unassembled WGS sequence"/>
</dbReference>
<dbReference type="PANTHER" id="PTHR43273:SF3">
    <property type="entry name" value="ANAEROBIC SULFATASE-MATURATING ENZYME HOMOLOG ASLB-RELATED"/>
    <property type="match status" value="1"/>
</dbReference>
<reference evidence="10 11" key="1">
    <citation type="submission" date="2018-06" db="EMBL/GenBank/DDBJ databases">
        <authorList>
            <consortium name="Pathogen Informatics"/>
            <person name="Doyle S."/>
        </authorList>
    </citation>
    <scope>NUCLEOTIDE SEQUENCE [LARGE SCALE GENOMIC DNA]</scope>
    <source>
        <strain evidence="10 11">NCTC10252</strain>
    </source>
</reference>
<dbReference type="Pfam" id="PF13186">
    <property type="entry name" value="SPASM"/>
    <property type="match status" value="1"/>
</dbReference>
<evidence type="ECO:0000313" key="10">
    <source>
        <dbReference type="EMBL" id="SUF58977.1"/>
    </source>
</evidence>
<accession>A0A379QRI9</accession>
<name>A0A379QRI9_SALER</name>
<dbReference type="InterPro" id="IPR058240">
    <property type="entry name" value="rSAM_sf"/>
</dbReference>
<evidence type="ECO:0000259" key="8">
    <source>
        <dbReference type="Pfam" id="PF04055"/>
    </source>
</evidence>
<dbReference type="SFLD" id="SFLDG01067">
    <property type="entry name" value="SPASM/twitch_domain_containing"/>
    <property type="match status" value="1"/>
</dbReference>
<sequence>MKHAFHLMAKPVGWRCNLACDYCFYLAKGQGVLRDACGQRHMSDKVLETYIRQYIEASPGPEVNFTWQGGEPTLAGLDFYRRAVALQQRYAGDKLITNSLQTNGVLINDEWAAFLAQHRFLVGISLDILKRHRVDVNILTVVNNVTAQASLDIYRFLTREVEAEFLQFIPVVEHDAQRGVLPWSVTGEDYGRFMIAIFDEWVRHDVGRVFVQLFDNTLAAWLGDSPALCVMQPTCGRGLVVEQNGDIYSCDHYVDAEHWLGNLLQQPLEKLVEGKAQRRFGQQKAQLPDDCQRCPWRFACQGGCPKHRLYDRLNHLCAGYRMMFSHMDPYMTYMAQQIRMQQSPAGVMSVANDIGLHISNNMSATSRAAIIDNLAFMLWMKLPGEDSPGS</sequence>
<protein>
    <submittedName>
        <fullName evidence="10">Regulatory protein</fullName>
        <ecNumber evidence="10">1.1.99.-</ecNumber>
    </submittedName>
</protein>
<keyword evidence="6" id="KW-0411">Iron-sulfur</keyword>
<dbReference type="InterPro" id="IPR013785">
    <property type="entry name" value="Aldolase_TIM"/>
</dbReference>
<feature type="domain" description="4Fe4S-binding SPASM" evidence="9">
    <location>
        <begin position="237"/>
        <end position="295"/>
    </location>
</feature>
<dbReference type="AlphaFoldDB" id="A0A379QRI9"/>
<dbReference type="CDD" id="cd01335">
    <property type="entry name" value="Radical_SAM"/>
    <property type="match status" value="1"/>
</dbReference>
<evidence type="ECO:0000256" key="5">
    <source>
        <dbReference type="ARBA" id="ARBA00023004"/>
    </source>
</evidence>
<dbReference type="EC" id="1.1.99.-" evidence="10"/>
<proteinExistence type="inferred from homology"/>
<evidence type="ECO:0000256" key="4">
    <source>
        <dbReference type="ARBA" id="ARBA00022723"/>
    </source>
</evidence>
<evidence type="ECO:0000256" key="6">
    <source>
        <dbReference type="ARBA" id="ARBA00023014"/>
    </source>
</evidence>
<dbReference type="GO" id="GO:0046872">
    <property type="term" value="F:metal ion binding"/>
    <property type="evidence" value="ECO:0007669"/>
    <property type="project" value="UniProtKB-KW"/>
</dbReference>
<dbReference type="EMBL" id="UGWP01000004">
    <property type="protein sequence ID" value="SUF58977.1"/>
    <property type="molecule type" value="Genomic_DNA"/>
</dbReference>
<evidence type="ECO:0000256" key="3">
    <source>
        <dbReference type="ARBA" id="ARBA00022691"/>
    </source>
</evidence>
<gene>
    <name evidence="10" type="primary">chuR_4</name>
    <name evidence="10" type="ORF">NCTC10252_04323</name>
</gene>
<evidence type="ECO:0000256" key="7">
    <source>
        <dbReference type="ARBA" id="ARBA00023601"/>
    </source>
</evidence>
<dbReference type="CDD" id="cd21120">
    <property type="entry name" value="SPASM_anSME"/>
    <property type="match status" value="1"/>
</dbReference>
<keyword evidence="4" id="KW-0479">Metal-binding</keyword>
<dbReference type="InterPro" id="IPR023867">
    <property type="entry name" value="Sulphatase_maturase_rSAM"/>
</dbReference>
<dbReference type="SFLD" id="SFLDS00029">
    <property type="entry name" value="Radical_SAM"/>
    <property type="match status" value="1"/>
</dbReference>
<evidence type="ECO:0000256" key="1">
    <source>
        <dbReference type="ARBA" id="ARBA00001966"/>
    </source>
</evidence>
<keyword evidence="2" id="KW-0004">4Fe-4S</keyword>
<comment type="cofactor">
    <cofactor evidence="1">
        <name>[4Fe-4S] cluster</name>
        <dbReference type="ChEBI" id="CHEBI:49883"/>
    </cofactor>
</comment>
<evidence type="ECO:0000313" key="11">
    <source>
        <dbReference type="Proteomes" id="UP000254597"/>
    </source>
</evidence>
<dbReference type="Gene3D" id="3.20.20.70">
    <property type="entry name" value="Aldolase class I"/>
    <property type="match status" value="2"/>
</dbReference>
<comment type="similarity">
    <text evidence="7">Belongs to the radical SAM superfamily. Anaerobic sulfatase-maturating enzyme family.</text>
</comment>
<keyword evidence="3" id="KW-0949">S-adenosyl-L-methionine</keyword>
<dbReference type="GO" id="GO:0016491">
    <property type="term" value="F:oxidoreductase activity"/>
    <property type="evidence" value="ECO:0007669"/>
    <property type="project" value="UniProtKB-KW"/>
</dbReference>